<dbReference type="Gene3D" id="3.90.1150.10">
    <property type="entry name" value="Aspartate Aminotransferase, domain 1"/>
    <property type="match status" value="1"/>
</dbReference>
<organism evidence="11 12">
    <name type="scientific">Cryobacterium cryoconiti</name>
    <dbReference type="NCBI Taxonomy" id="1259239"/>
    <lineage>
        <taxon>Bacteria</taxon>
        <taxon>Bacillati</taxon>
        <taxon>Actinomycetota</taxon>
        <taxon>Actinomycetes</taxon>
        <taxon>Micrococcales</taxon>
        <taxon>Microbacteriaceae</taxon>
        <taxon>Cryobacterium</taxon>
    </lineage>
</organism>
<evidence type="ECO:0000313" key="12">
    <source>
        <dbReference type="Proteomes" id="UP000297472"/>
    </source>
</evidence>
<proteinExistence type="inferred from homology"/>
<dbReference type="SUPFAM" id="SSF53383">
    <property type="entry name" value="PLP-dependent transferases"/>
    <property type="match status" value="1"/>
</dbReference>
<evidence type="ECO:0000256" key="10">
    <source>
        <dbReference type="RuleBase" id="RU362118"/>
    </source>
</evidence>
<dbReference type="PIRSF" id="PIRSF001434">
    <property type="entry name" value="CGS"/>
    <property type="match status" value="1"/>
</dbReference>
<comment type="similarity">
    <text evidence="2 10">Belongs to the trans-sulfuration enzymes family.</text>
</comment>
<sequence>MPTSPELCLDFETRQIHAGEMIDPGFGARVGPIYQTAGYLFSSFDDAEARFSGATAASVYSRSENPTNAAAGRRLADLEGGVAGIVVGSGQAAIAATLFALASSGDHILATENLYEGTKQLFLGSLTRQGLRVEFVPESASDADWAERVTPRTRALFTETIPNPKNQVVDLERLAAIAHRASVPLVVDSTVATPYLCRPIEWGADIVIHSTSKWLAGHGAVIGGAVIDGGRFDWAAHSDRFPQLTTSPRAGVSSFVDRFGTAAFLAYLRTVTVLEYGPTVPPTSTFLLLHGIETLSLRMERHVTNAQQVAEWLERHPLVAGVDYPGLPSNAFHERAKKYLPKGSGSVVSFDLAAGRPAARLFIDALRLISNMTHIGDVRTLALHTGSTIHGRLTEPERLAAGITPGLIRLSIGLESARDIIADLEQALGAVHRGTDAPGHA</sequence>
<evidence type="ECO:0000313" key="11">
    <source>
        <dbReference type="EMBL" id="TFD29532.1"/>
    </source>
</evidence>
<dbReference type="InterPro" id="IPR015421">
    <property type="entry name" value="PyrdxlP-dep_Trfase_major"/>
</dbReference>
<dbReference type="InterPro" id="IPR015422">
    <property type="entry name" value="PyrdxlP-dep_Trfase_small"/>
</dbReference>
<dbReference type="AlphaFoldDB" id="A0A4Y8JU81"/>
<dbReference type="CDD" id="cd00614">
    <property type="entry name" value="CGS_like"/>
    <property type="match status" value="1"/>
</dbReference>
<accession>A0A4Y8JU81</accession>
<dbReference type="PANTHER" id="PTHR43797">
    <property type="entry name" value="HOMOCYSTEINE/CYSTEINE SYNTHASE"/>
    <property type="match status" value="1"/>
</dbReference>
<name>A0A4Y8JU81_9MICO</name>
<comment type="cofactor">
    <cofactor evidence="1 10">
        <name>pyridoxal 5'-phosphate</name>
        <dbReference type="ChEBI" id="CHEBI:597326"/>
    </cofactor>
</comment>
<dbReference type="OrthoDB" id="9780685at2"/>
<dbReference type="PANTHER" id="PTHR43797:SF2">
    <property type="entry name" value="HOMOCYSTEINE_CYSTEINE SYNTHASE"/>
    <property type="match status" value="1"/>
</dbReference>
<dbReference type="GO" id="GO:0047982">
    <property type="term" value="F:homocysteine desulfhydrase activity"/>
    <property type="evidence" value="ECO:0007669"/>
    <property type="project" value="UniProtKB-EC"/>
</dbReference>
<protein>
    <recommendedName>
        <fullName evidence="5">homocysteine desulfhydrase</fullName>
        <ecNumber evidence="5">4.4.1.2</ecNumber>
    </recommendedName>
    <alternativeName>
        <fullName evidence="6">Homocysteine desulfhydrase</fullName>
    </alternativeName>
</protein>
<evidence type="ECO:0000256" key="2">
    <source>
        <dbReference type="ARBA" id="ARBA00009077"/>
    </source>
</evidence>
<dbReference type="Gene3D" id="3.40.640.10">
    <property type="entry name" value="Type I PLP-dependent aspartate aminotransferase-like (Major domain)"/>
    <property type="match status" value="1"/>
</dbReference>
<dbReference type="GO" id="GO:0004124">
    <property type="term" value="F:cysteine synthase activity"/>
    <property type="evidence" value="ECO:0007669"/>
    <property type="project" value="TreeGrafter"/>
</dbReference>
<keyword evidence="3 11" id="KW-0808">Transferase</keyword>
<evidence type="ECO:0000256" key="4">
    <source>
        <dbReference type="ARBA" id="ARBA00022898"/>
    </source>
</evidence>
<evidence type="ECO:0000256" key="3">
    <source>
        <dbReference type="ARBA" id="ARBA00022679"/>
    </source>
</evidence>
<reference evidence="11 12" key="1">
    <citation type="submission" date="2019-03" db="EMBL/GenBank/DDBJ databases">
        <title>Genomics of glacier-inhabiting Cryobacterium strains.</title>
        <authorList>
            <person name="Liu Q."/>
            <person name="Xin Y.-H."/>
        </authorList>
    </citation>
    <scope>NUCLEOTIDE SEQUENCE [LARGE SCALE GENOMIC DNA]</scope>
    <source>
        <strain evidence="11 12">TMT1-51</strain>
    </source>
</reference>
<dbReference type="Proteomes" id="UP000297472">
    <property type="component" value="Unassembled WGS sequence"/>
</dbReference>
<dbReference type="InterPro" id="IPR000277">
    <property type="entry name" value="Cys/Met-Metab_PyrdxlP-dep_enz"/>
</dbReference>
<dbReference type="Pfam" id="PF01053">
    <property type="entry name" value="Cys_Met_Meta_PP"/>
    <property type="match status" value="1"/>
</dbReference>
<dbReference type="GO" id="GO:0019346">
    <property type="term" value="P:transsulfuration"/>
    <property type="evidence" value="ECO:0007669"/>
    <property type="project" value="InterPro"/>
</dbReference>
<keyword evidence="4 9" id="KW-0663">Pyridoxal phosphate</keyword>
<dbReference type="EC" id="4.4.1.2" evidence="5"/>
<feature type="modified residue" description="N6-(pyridoxal phosphate)lysine" evidence="9">
    <location>
        <position position="213"/>
    </location>
</feature>
<evidence type="ECO:0000256" key="8">
    <source>
        <dbReference type="ARBA" id="ARBA00052699"/>
    </source>
</evidence>
<dbReference type="GO" id="GO:0018826">
    <property type="term" value="F:methionine gamma-lyase activity"/>
    <property type="evidence" value="ECO:0007669"/>
    <property type="project" value="UniProtKB-EC"/>
</dbReference>
<dbReference type="InterPro" id="IPR015424">
    <property type="entry name" value="PyrdxlP-dep_Trfase"/>
</dbReference>
<evidence type="ECO:0000256" key="9">
    <source>
        <dbReference type="PIRSR" id="PIRSR001434-2"/>
    </source>
</evidence>
<dbReference type="GO" id="GO:0071269">
    <property type="term" value="P:L-homocysteine biosynthetic process"/>
    <property type="evidence" value="ECO:0007669"/>
    <property type="project" value="TreeGrafter"/>
</dbReference>
<dbReference type="GO" id="GO:0006535">
    <property type="term" value="P:cysteine biosynthetic process from serine"/>
    <property type="evidence" value="ECO:0007669"/>
    <property type="project" value="TreeGrafter"/>
</dbReference>
<gene>
    <name evidence="11" type="ORF">E3T49_08875</name>
</gene>
<keyword evidence="12" id="KW-1185">Reference proteome</keyword>
<dbReference type="EMBL" id="SOHA01000028">
    <property type="protein sequence ID" value="TFD29532.1"/>
    <property type="molecule type" value="Genomic_DNA"/>
</dbReference>
<evidence type="ECO:0000256" key="6">
    <source>
        <dbReference type="ARBA" id="ARBA00047199"/>
    </source>
</evidence>
<evidence type="ECO:0000256" key="5">
    <source>
        <dbReference type="ARBA" id="ARBA00047175"/>
    </source>
</evidence>
<dbReference type="FunFam" id="3.40.640.10:FF:000046">
    <property type="entry name" value="Cystathionine gamma-lyase"/>
    <property type="match status" value="1"/>
</dbReference>
<evidence type="ECO:0000256" key="1">
    <source>
        <dbReference type="ARBA" id="ARBA00001933"/>
    </source>
</evidence>
<dbReference type="GO" id="GO:0005737">
    <property type="term" value="C:cytoplasm"/>
    <property type="evidence" value="ECO:0007669"/>
    <property type="project" value="TreeGrafter"/>
</dbReference>
<comment type="catalytic activity">
    <reaction evidence="8">
        <text>L-methionine + H2O = methanethiol + 2-oxobutanoate + NH4(+)</text>
        <dbReference type="Rhea" id="RHEA:23800"/>
        <dbReference type="ChEBI" id="CHEBI:15377"/>
        <dbReference type="ChEBI" id="CHEBI:16007"/>
        <dbReference type="ChEBI" id="CHEBI:16763"/>
        <dbReference type="ChEBI" id="CHEBI:28938"/>
        <dbReference type="ChEBI" id="CHEBI:57844"/>
        <dbReference type="EC" id="4.4.1.11"/>
    </reaction>
    <physiologicalReaction direction="left-to-right" evidence="8">
        <dbReference type="Rhea" id="RHEA:23801"/>
    </physiologicalReaction>
</comment>
<comment type="catalytic activity">
    <reaction evidence="7">
        <text>L-homocysteine + H2O = 2-oxobutanoate + hydrogen sulfide + NH4(+) + H(+)</text>
        <dbReference type="Rhea" id="RHEA:14501"/>
        <dbReference type="ChEBI" id="CHEBI:15377"/>
        <dbReference type="ChEBI" id="CHEBI:15378"/>
        <dbReference type="ChEBI" id="CHEBI:16763"/>
        <dbReference type="ChEBI" id="CHEBI:28938"/>
        <dbReference type="ChEBI" id="CHEBI:29919"/>
        <dbReference type="ChEBI" id="CHEBI:58199"/>
        <dbReference type="EC" id="4.4.1.2"/>
    </reaction>
    <physiologicalReaction direction="left-to-right" evidence="7">
        <dbReference type="Rhea" id="RHEA:14502"/>
    </physiologicalReaction>
</comment>
<dbReference type="GO" id="GO:0003961">
    <property type="term" value="F:O-acetylhomoserine aminocarboxypropyltransferase activity"/>
    <property type="evidence" value="ECO:0007669"/>
    <property type="project" value="TreeGrafter"/>
</dbReference>
<dbReference type="RefSeq" id="WP_134424579.1">
    <property type="nucleotide sequence ID" value="NZ_SOHA01000028.1"/>
</dbReference>
<dbReference type="InterPro" id="IPR006235">
    <property type="entry name" value="OAc-hSer/O-AcSer_sulfhydrylase"/>
</dbReference>
<dbReference type="GO" id="GO:0030170">
    <property type="term" value="F:pyridoxal phosphate binding"/>
    <property type="evidence" value="ECO:0007669"/>
    <property type="project" value="InterPro"/>
</dbReference>
<evidence type="ECO:0000256" key="7">
    <source>
        <dbReference type="ARBA" id="ARBA00048780"/>
    </source>
</evidence>
<comment type="caution">
    <text evidence="11">The sequence shown here is derived from an EMBL/GenBank/DDBJ whole genome shotgun (WGS) entry which is preliminary data.</text>
</comment>